<evidence type="ECO:0000256" key="1">
    <source>
        <dbReference type="SAM" id="Phobius"/>
    </source>
</evidence>
<organism evidence="2 3">
    <name type="scientific">Mucilaginibacter robiniae</name>
    <dbReference type="NCBI Taxonomy" id="2728022"/>
    <lineage>
        <taxon>Bacteria</taxon>
        <taxon>Pseudomonadati</taxon>
        <taxon>Bacteroidota</taxon>
        <taxon>Sphingobacteriia</taxon>
        <taxon>Sphingobacteriales</taxon>
        <taxon>Sphingobacteriaceae</taxon>
        <taxon>Mucilaginibacter</taxon>
    </lineage>
</organism>
<feature type="transmembrane region" description="Helical" evidence="1">
    <location>
        <begin position="12"/>
        <end position="30"/>
    </location>
</feature>
<keyword evidence="3" id="KW-1185">Reference proteome</keyword>
<feature type="transmembrane region" description="Helical" evidence="1">
    <location>
        <begin position="42"/>
        <end position="63"/>
    </location>
</feature>
<sequence>MERSRLIAKLAVRTFLIFLLAALSAVIINQGKLQHVGYINLYQWRMIFPVLLIAGFITLLILCTVKKYRVADLNWLLVINTVTLMAYGVAISLRIAQLMH</sequence>
<gene>
    <name evidence="2" type="ORF">HH214_16775</name>
</gene>
<keyword evidence="1" id="KW-0472">Membrane</keyword>
<keyword evidence="1" id="KW-1133">Transmembrane helix</keyword>
<protein>
    <submittedName>
        <fullName evidence="2">Uncharacterized protein</fullName>
    </submittedName>
</protein>
<dbReference type="RefSeq" id="WP_169609549.1">
    <property type="nucleotide sequence ID" value="NZ_CP051682.1"/>
</dbReference>
<accession>A0A7L5E2P9</accession>
<dbReference type="Proteomes" id="UP000503278">
    <property type="component" value="Chromosome"/>
</dbReference>
<reference evidence="2 3" key="1">
    <citation type="submission" date="2020-04" db="EMBL/GenBank/DDBJ databases">
        <title>Genome sequencing of novel species.</title>
        <authorList>
            <person name="Heo J."/>
            <person name="Kim S.-J."/>
            <person name="Kim J.-S."/>
            <person name="Hong S.-B."/>
            <person name="Kwon S.-W."/>
        </authorList>
    </citation>
    <scope>NUCLEOTIDE SEQUENCE [LARGE SCALE GENOMIC DNA]</scope>
    <source>
        <strain evidence="2 3">F39-2</strain>
    </source>
</reference>
<feature type="transmembrane region" description="Helical" evidence="1">
    <location>
        <begin position="75"/>
        <end position="96"/>
    </location>
</feature>
<dbReference type="AlphaFoldDB" id="A0A7L5E2P9"/>
<proteinExistence type="predicted"/>
<evidence type="ECO:0000313" key="3">
    <source>
        <dbReference type="Proteomes" id="UP000503278"/>
    </source>
</evidence>
<dbReference type="KEGG" id="mrob:HH214_16775"/>
<dbReference type="EMBL" id="CP051682">
    <property type="protein sequence ID" value="QJD97405.1"/>
    <property type="molecule type" value="Genomic_DNA"/>
</dbReference>
<evidence type="ECO:0000313" key="2">
    <source>
        <dbReference type="EMBL" id="QJD97405.1"/>
    </source>
</evidence>
<name>A0A7L5E2P9_9SPHI</name>
<keyword evidence="1" id="KW-0812">Transmembrane</keyword>